<dbReference type="AlphaFoldDB" id="A0A6A5KEZ2"/>
<keyword evidence="1" id="KW-0812">Transmembrane</keyword>
<name>A0A6A5KEZ2_9PLEO</name>
<dbReference type="Proteomes" id="UP000800040">
    <property type="component" value="Unassembled WGS sequence"/>
</dbReference>
<feature type="transmembrane region" description="Helical" evidence="1">
    <location>
        <begin position="60"/>
        <end position="85"/>
    </location>
</feature>
<protein>
    <recommendedName>
        <fullName evidence="2">DUF2231 domain-containing protein</fullName>
    </recommendedName>
</protein>
<reference evidence="3" key="1">
    <citation type="submission" date="2020-01" db="EMBL/GenBank/DDBJ databases">
        <authorList>
            <consortium name="DOE Joint Genome Institute"/>
            <person name="Haridas S."/>
            <person name="Albert R."/>
            <person name="Binder M."/>
            <person name="Bloem J."/>
            <person name="Labutti K."/>
            <person name="Salamov A."/>
            <person name="Andreopoulos B."/>
            <person name="Baker S.E."/>
            <person name="Barry K."/>
            <person name="Bills G."/>
            <person name="Bluhm B.H."/>
            <person name="Cannon C."/>
            <person name="Castanera R."/>
            <person name="Culley D.E."/>
            <person name="Daum C."/>
            <person name="Ezra D."/>
            <person name="Gonzalez J.B."/>
            <person name="Henrissat B."/>
            <person name="Kuo A."/>
            <person name="Liang C."/>
            <person name="Lipzen A."/>
            <person name="Lutzoni F."/>
            <person name="Magnuson J."/>
            <person name="Mondo S."/>
            <person name="Nolan M."/>
            <person name="Ohm R."/>
            <person name="Pangilinan J."/>
            <person name="Park H.-J."/>
            <person name="Ramirez L."/>
            <person name="Alfaro M."/>
            <person name="Sun H."/>
            <person name="Tritt A."/>
            <person name="Yoshinaga Y."/>
            <person name="Zwiers L.-H."/>
            <person name="Turgeon B.G."/>
            <person name="Goodwin S.B."/>
            <person name="Spatafora J.W."/>
            <person name="Crous P.W."/>
            <person name="Grigoriev I.V."/>
        </authorList>
    </citation>
    <scope>NUCLEOTIDE SEQUENCE</scope>
    <source>
        <strain evidence="3">P77</strain>
    </source>
</reference>
<keyword evidence="4" id="KW-1185">Reference proteome</keyword>
<dbReference type="InterPro" id="IPR019251">
    <property type="entry name" value="DUF2231_TM"/>
</dbReference>
<dbReference type="OrthoDB" id="2580011at2759"/>
<evidence type="ECO:0000313" key="4">
    <source>
        <dbReference type="Proteomes" id="UP000800040"/>
    </source>
</evidence>
<keyword evidence="1" id="KW-0472">Membrane</keyword>
<feature type="domain" description="DUF2231" evidence="2">
    <location>
        <begin position="3"/>
        <end position="160"/>
    </location>
</feature>
<organism evidence="3 4">
    <name type="scientific">Decorospora gaudefroyi</name>
    <dbReference type="NCBI Taxonomy" id="184978"/>
    <lineage>
        <taxon>Eukaryota</taxon>
        <taxon>Fungi</taxon>
        <taxon>Dikarya</taxon>
        <taxon>Ascomycota</taxon>
        <taxon>Pezizomycotina</taxon>
        <taxon>Dothideomycetes</taxon>
        <taxon>Pleosporomycetidae</taxon>
        <taxon>Pleosporales</taxon>
        <taxon>Pleosporineae</taxon>
        <taxon>Pleosporaceae</taxon>
        <taxon>Decorospora</taxon>
    </lineage>
</organism>
<sequence length="172" mass="18406">MSHPTHPATVHFPITTTLLTAGLDAVYFLSTWGPTSTIVASAFKTLDIAINPSLFPLLSYYTTLLTLLFSAPAVATGAYELMPLIKRDGLNSKKAKVGVLHAMVNDVTVVGAAWNWWTRRDAPGFMPSNLNVVVSSLVALPATLFAAYLGGSLVYNYGMGFRGSQAKAKKAQ</sequence>
<gene>
    <name evidence="3" type="ORF">BDW02DRAFT_571537</name>
</gene>
<accession>A0A6A5KEZ2</accession>
<dbReference type="EMBL" id="ML975350">
    <property type="protein sequence ID" value="KAF1831963.1"/>
    <property type="molecule type" value="Genomic_DNA"/>
</dbReference>
<evidence type="ECO:0000256" key="1">
    <source>
        <dbReference type="SAM" id="Phobius"/>
    </source>
</evidence>
<dbReference type="Pfam" id="PF09990">
    <property type="entry name" value="DUF2231"/>
    <property type="match status" value="1"/>
</dbReference>
<keyword evidence="1" id="KW-1133">Transmembrane helix</keyword>
<evidence type="ECO:0000313" key="3">
    <source>
        <dbReference type="EMBL" id="KAF1831963.1"/>
    </source>
</evidence>
<proteinExistence type="predicted"/>
<feature type="transmembrane region" description="Helical" evidence="1">
    <location>
        <begin position="137"/>
        <end position="157"/>
    </location>
</feature>
<evidence type="ECO:0000259" key="2">
    <source>
        <dbReference type="Pfam" id="PF09990"/>
    </source>
</evidence>